<sequence length="94" mass="9991">MVFISAVDEEQLQQVVDGAEERKEQLLDVANLAKECLQQGGKGRPKMLRVRNILSKWEPGGPGPQAQGGRPTNAAGSRPGVAGNSNLQGQIENA</sequence>
<gene>
    <name evidence="1" type="ORF">MRB53_023020</name>
</gene>
<organism evidence="1 2">
    <name type="scientific">Persea americana</name>
    <name type="common">Avocado</name>
    <dbReference type="NCBI Taxonomy" id="3435"/>
    <lineage>
        <taxon>Eukaryota</taxon>
        <taxon>Viridiplantae</taxon>
        <taxon>Streptophyta</taxon>
        <taxon>Embryophyta</taxon>
        <taxon>Tracheophyta</taxon>
        <taxon>Spermatophyta</taxon>
        <taxon>Magnoliopsida</taxon>
        <taxon>Magnoliidae</taxon>
        <taxon>Laurales</taxon>
        <taxon>Lauraceae</taxon>
        <taxon>Persea</taxon>
    </lineage>
</organism>
<evidence type="ECO:0000313" key="2">
    <source>
        <dbReference type="Proteomes" id="UP001234297"/>
    </source>
</evidence>
<keyword evidence="2" id="KW-1185">Reference proteome</keyword>
<dbReference type="Proteomes" id="UP001234297">
    <property type="component" value="Chromosome 7"/>
</dbReference>
<evidence type="ECO:0000313" key="1">
    <source>
        <dbReference type="EMBL" id="KAJ8629697.1"/>
    </source>
</evidence>
<accession>A0ACC2L880</accession>
<reference evidence="1 2" key="1">
    <citation type="journal article" date="2022" name="Hortic Res">
        <title>A haplotype resolved chromosomal level avocado genome allows analysis of novel avocado genes.</title>
        <authorList>
            <person name="Nath O."/>
            <person name="Fletcher S.J."/>
            <person name="Hayward A."/>
            <person name="Shaw L.M."/>
            <person name="Masouleh A.K."/>
            <person name="Furtado A."/>
            <person name="Henry R.J."/>
            <person name="Mitter N."/>
        </authorList>
    </citation>
    <scope>NUCLEOTIDE SEQUENCE [LARGE SCALE GENOMIC DNA]</scope>
    <source>
        <strain evidence="2">cv. Hass</strain>
    </source>
</reference>
<dbReference type="EMBL" id="CM056815">
    <property type="protein sequence ID" value="KAJ8629697.1"/>
    <property type="molecule type" value="Genomic_DNA"/>
</dbReference>
<proteinExistence type="predicted"/>
<protein>
    <submittedName>
        <fullName evidence="1">Uncharacterized protein</fullName>
    </submittedName>
</protein>
<name>A0ACC2L880_PERAE</name>
<comment type="caution">
    <text evidence="1">The sequence shown here is derived from an EMBL/GenBank/DDBJ whole genome shotgun (WGS) entry which is preliminary data.</text>
</comment>